<evidence type="ECO:0000313" key="4">
    <source>
        <dbReference type="Proteomes" id="UP000180235"/>
    </source>
</evidence>
<reference evidence="3 4" key="1">
    <citation type="submission" date="2016-10" db="EMBL/GenBank/DDBJ databases">
        <title>Description of Gloeomargarita lithophora gen. nov., sp. nov., a thylakoid-bearing basal-branching cyanobacterium with intracellular carbonates, and proposal for Gloeomargaritales ord. nov.</title>
        <authorList>
            <person name="Moreira D."/>
            <person name="Tavera R."/>
            <person name="Benzerara K."/>
            <person name="Skouri-Panet F."/>
            <person name="Couradeau E."/>
            <person name="Gerard E."/>
            <person name="Loussert C."/>
            <person name="Novelo E."/>
            <person name="Zivanovic Y."/>
            <person name="Lopez-Garcia P."/>
        </authorList>
    </citation>
    <scope>NUCLEOTIDE SEQUENCE [LARGE SCALE GENOMIC DNA]</scope>
    <source>
        <strain evidence="3 4">D10</strain>
    </source>
</reference>
<feature type="transmembrane region" description="Helical" evidence="2">
    <location>
        <begin position="28"/>
        <end position="45"/>
    </location>
</feature>
<dbReference type="EMBL" id="CP017675">
    <property type="protein sequence ID" value="APB34795.1"/>
    <property type="molecule type" value="Genomic_DNA"/>
</dbReference>
<dbReference type="STRING" id="1188229.GlitD10_2459"/>
<evidence type="ECO:0008006" key="5">
    <source>
        <dbReference type="Google" id="ProtNLM"/>
    </source>
</evidence>
<keyword evidence="2" id="KW-0812">Transmembrane</keyword>
<gene>
    <name evidence="3" type="ORF">GlitD10_2459</name>
</gene>
<sequence length="107" mass="11933">MQQTRLNQIANQLGQTAQGWLKFPLHAWLLYLVFFFLGNFLASAITTGLGALAQFDIVAMAVLLAATEILNRWVYSQRRVGWLLSLLNMLKVGFIGGMYLDALKLGS</sequence>
<organism evidence="3 4">
    <name type="scientific">Gloeomargarita lithophora Alchichica-D10</name>
    <dbReference type="NCBI Taxonomy" id="1188229"/>
    <lineage>
        <taxon>Bacteria</taxon>
        <taxon>Bacillati</taxon>
        <taxon>Cyanobacteriota</taxon>
        <taxon>Cyanophyceae</taxon>
        <taxon>Gloeomargaritales</taxon>
        <taxon>Gloeomargaritaceae</taxon>
        <taxon>Gloeomargarita</taxon>
    </lineage>
</organism>
<accession>A0A1J0AFW2</accession>
<name>A0A1J0AFW2_9CYAN</name>
<dbReference type="KEGG" id="glt:GlitD10_2459"/>
<dbReference type="AlphaFoldDB" id="A0A1J0AFW2"/>
<evidence type="ECO:0000256" key="1">
    <source>
        <dbReference type="ARBA" id="ARBA00009846"/>
    </source>
</evidence>
<dbReference type="Pfam" id="PF04483">
    <property type="entry name" value="DUF565"/>
    <property type="match status" value="1"/>
</dbReference>
<dbReference type="PANTHER" id="PTHR33787">
    <property type="match status" value="1"/>
</dbReference>
<feature type="transmembrane region" description="Helical" evidence="2">
    <location>
        <begin position="51"/>
        <end position="70"/>
    </location>
</feature>
<evidence type="ECO:0000256" key="2">
    <source>
        <dbReference type="SAM" id="Phobius"/>
    </source>
</evidence>
<dbReference type="Proteomes" id="UP000180235">
    <property type="component" value="Chromosome"/>
</dbReference>
<dbReference type="PANTHER" id="PTHR33787:SF5">
    <property type="entry name" value="YCF20-LIKE PROTEIN"/>
    <property type="match status" value="1"/>
</dbReference>
<comment type="similarity">
    <text evidence="1">Belongs to the ycf20 family.</text>
</comment>
<keyword evidence="4" id="KW-1185">Reference proteome</keyword>
<dbReference type="OrthoDB" id="424985at2"/>
<dbReference type="InterPro" id="IPR007572">
    <property type="entry name" value="Uncharacterised_Ycf20"/>
</dbReference>
<proteinExistence type="inferred from homology"/>
<keyword evidence="2" id="KW-1133">Transmembrane helix</keyword>
<evidence type="ECO:0000313" key="3">
    <source>
        <dbReference type="EMBL" id="APB34795.1"/>
    </source>
</evidence>
<protein>
    <recommendedName>
        <fullName evidence="5">DUF565 domain-containing protein</fullName>
    </recommendedName>
</protein>
<keyword evidence="2" id="KW-0472">Membrane</keyword>
<dbReference type="RefSeq" id="WP_084111762.1">
    <property type="nucleotide sequence ID" value="NZ_CP017675.1"/>
</dbReference>
<feature type="transmembrane region" description="Helical" evidence="2">
    <location>
        <begin position="82"/>
        <end position="100"/>
    </location>
</feature>